<feature type="compositionally biased region" description="Basic and acidic residues" evidence="1">
    <location>
        <begin position="200"/>
        <end position="241"/>
    </location>
</feature>
<name>A0A4S8MC93_DENBC</name>
<dbReference type="Proteomes" id="UP000297245">
    <property type="component" value="Unassembled WGS sequence"/>
</dbReference>
<feature type="compositionally biased region" description="Acidic residues" evidence="1">
    <location>
        <begin position="64"/>
        <end position="77"/>
    </location>
</feature>
<evidence type="ECO:0000313" key="3">
    <source>
        <dbReference type="Proteomes" id="UP000297245"/>
    </source>
</evidence>
<accession>A0A4S8MC93</accession>
<organism evidence="2 3">
    <name type="scientific">Dendrothele bispora (strain CBS 962.96)</name>
    <dbReference type="NCBI Taxonomy" id="1314807"/>
    <lineage>
        <taxon>Eukaryota</taxon>
        <taxon>Fungi</taxon>
        <taxon>Dikarya</taxon>
        <taxon>Basidiomycota</taxon>
        <taxon>Agaricomycotina</taxon>
        <taxon>Agaricomycetes</taxon>
        <taxon>Agaricomycetidae</taxon>
        <taxon>Agaricales</taxon>
        <taxon>Agaricales incertae sedis</taxon>
        <taxon>Dendrothele</taxon>
    </lineage>
</organism>
<feature type="compositionally biased region" description="Basic and acidic residues" evidence="1">
    <location>
        <begin position="293"/>
        <end position="322"/>
    </location>
</feature>
<protein>
    <recommendedName>
        <fullName evidence="4">Myb-like domain-containing protein</fullName>
    </recommendedName>
</protein>
<gene>
    <name evidence="2" type="ORF">K435DRAFT_855516</name>
</gene>
<sequence>MGRKSKTSTSSKQKSSPRKNSRRSRRLNKRLPSPSPSELVSSDNENDTSINPCDAAHSPSPTWDCEEGDTIPEEDPESGGSDNGTGGITDDDSGSSDEDQVDAQQSRNARAPNWKPWQDRYLVQMVDKLRPFEAGRHETSKAWDNLSIALKAESSKKGPKSTVDRTGTACRSRFLLLVKFHEQEQTRSKQKTGTNEEVDEHVRLMDDLVEQVRESKLEGKNKTQKKDDTEKQAGLEIRDAAMKSLVPRENLTDIAGEDAPIRERQGQRKRRRSSSVVSDKENESSPKKRRRNKIDEVIKRRNKDDEKRLEEARECEEKRHKESIEVQTQMVGVLQNLNTSINEMRQESRESHLKDTEAQGQQSQILASLATIVAAASKKE</sequence>
<proteinExistence type="predicted"/>
<feature type="region of interest" description="Disordered" evidence="1">
    <location>
        <begin position="181"/>
        <end position="322"/>
    </location>
</feature>
<feature type="compositionally biased region" description="Polar residues" evidence="1">
    <location>
        <begin position="38"/>
        <end position="51"/>
    </location>
</feature>
<feature type="compositionally biased region" description="Acidic residues" evidence="1">
    <location>
        <begin position="89"/>
        <end position="101"/>
    </location>
</feature>
<evidence type="ECO:0000313" key="2">
    <source>
        <dbReference type="EMBL" id="THU99648.1"/>
    </source>
</evidence>
<dbReference type="OrthoDB" id="3265199at2759"/>
<evidence type="ECO:0008006" key="4">
    <source>
        <dbReference type="Google" id="ProtNLM"/>
    </source>
</evidence>
<reference evidence="2 3" key="1">
    <citation type="journal article" date="2019" name="Nat. Ecol. Evol.">
        <title>Megaphylogeny resolves global patterns of mushroom evolution.</title>
        <authorList>
            <person name="Varga T."/>
            <person name="Krizsan K."/>
            <person name="Foldi C."/>
            <person name="Dima B."/>
            <person name="Sanchez-Garcia M."/>
            <person name="Sanchez-Ramirez S."/>
            <person name="Szollosi G.J."/>
            <person name="Szarkandi J.G."/>
            <person name="Papp V."/>
            <person name="Albert L."/>
            <person name="Andreopoulos W."/>
            <person name="Angelini C."/>
            <person name="Antonin V."/>
            <person name="Barry K.W."/>
            <person name="Bougher N.L."/>
            <person name="Buchanan P."/>
            <person name="Buyck B."/>
            <person name="Bense V."/>
            <person name="Catcheside P."/>
            <person name="Chovatia M."/>
            <person name="Cooper J."/>
            <person name="Damon W."/>
            <person name="Desjardin D."/>
            <person name="Finy P."/>
            <person name="Geml J."/>
            <person name="Haridas S."/>
            <person name="Hughes K."/>
            <person name="Justo A."/>
            <person name="Karasinski D."/>
            <person name="Kautmanova I."/>
            <person name="Kiss B."/>
            <person name="Kocsube S."/>
            <person name="Kotiranta H."/>
            <person name="LaButti K.M."/>
            <person name="Lechner B.E."/>
            <person name="Liimatainen K."/>
            <person name="Lipzen A."/>
            <person name="Lukacs Z."/>
            <person name="Mihaltcheva S."/>
            <person name="Morgado L.N."/>
            <person name="Niskanen T."/>
            <person name="Noordeloos M.E."/>
            <person name="Ohm R.A."/>
            <person name="Ortiz-Santana B."/>
            <person name="Ovrebo C."/>
            <person name="Racz N."/>
            <person name="Riley R."/>
            <person name="Savchenko A."/>
            <person name="Shiryaev A."/>
            <person name="Soop K."/>
            <person name="Spirin V."/>
            <person name="Szebenyi C."/>
            <person name="Tomsovsky M."/>
            <person name="Tulloss R.E."/>
            <person name="Uehling J."/>
            <person name="Grigoriev I.V."/>
            <person name="Vagvolgyi C."/>
            <person name="Papp T."/>
            <person name="Martin F.M."/>
            <person name="Miettinen O."/>
            <person name="Hibbett D.S."/>
            <person name="Nagy L.G."/>
        </authorList>
    </citation>
    <scope>NUCLEOTIDE SEQUENCE [LARGE SCALE GENOMIC DNA]</scope>
    <source>
        <strain evidence="2 3">CBS 962.96</strain>
    </source>
</reference>
<feature type="compositionally biased region" description="Basic residues" evidence="1">
    <location>
        <begin position="15"/>
        <end position="29"/>
    </location>
</feature>
<dbReference type="AlphaFoldDB" id="A0A4S8MC93"/>
<evidence type="ECO:0000256" key="1">
    <source>
        <dbReference type="SAM" id="MobiDB-lite"/>
    </source>
</evidence>
<feature type="region of interest" description="Disordered" evidence="1">
    <location>
        <begin position="1"/>
        <end position="119"/>
    </location>
</feature>
<keyword evidence="3" id="KW-1185">Reference proteome</keyword>
<dbReference type="EMBL" id="ML179116">
    <property type="protein sequence ID" value="THU99648.1"/>
    <property type="molecule type" value="Genomic_DNA"/>
</dbReference>